<evidence type="ECO:0000313" key="2">
    <source>
        <dbReference type="EMBL" id="GMF58039.1"/>
    </source>
</evidence>
<gene>
    <name evidence="2" type="ORF">Pfra01_002489800</name>
</gene>
<evidence type="ECO:0000256" key="1">
    <source>
        <dbReference type="SAM" id="Phobius"/>
    </source>
</evidence>
<dbReference type="PANTHER" id="PTHR46564">
    <property type="entry name" value="TRANSPOSASE"/>
    <property type="match status" value="1"/>
</dbReference>
<protein>
    <submittedName>
        <fullName evidence="2">Unnamed protein product</fullName>
    </submittedName>
</protein>
<accession>A0A9W6YB23</accession>
<keyword evidence="1" id="KW-0472">Membrane</keyword>
<dbReference type="AlphaFoldDB" id="A0A9W6YB23"/>
<dbReference type="SUPFAM" id="SSF46689">
    <property type="entry name" value="Homeodomain-like"/>
    <property type="match status" value="1"/>
</dbReference>
<dbReference type="OrthoDB" id="163721at2759"/>
<comment type="caution">
    <text evidence="2">The sequence shown here is derived from an EMBL/GenBank/DDBJ whole genome shotgun (WGS) entry which is preliminary data.</text>
</comment>
<evidence type="ECO:0000313" key="3">
    <source>
        <dbReference type="Proteomes" id="UP001165121"/>
    </source>
</evidence>
<organism evidence="2 3">
    <name type="scientific">Phytophthora fragariaefolia</name>
    <dbReference type="NCBI Taxonomy" id="1490495"/>
    <lineage>
        <taxon>Eukaryota</taxon>
        <taxon>Sar</taxon>
        <taxon>Stramenopiles</taxon>
        <taxon>Oomycota</taxon>
        <taxon>Peronosporomycetes</taxon>
        <taxon>Peronosporales</taxon>
        <taxon>Peronosporaceae</taxon>
        <taxon>Phytophthora</taxon>
    </lineage>
</organism>
<dbReference type="PANTHER" id="PTHR46564:SF1">
    <property type="entry name" value="TRANSPOSASE"/>
    <property type="match status" value="1"/>
</dbReference>
<keyword evidence="1" id="KW-1133">Transmembrane helix</keyword>
<dbReference type="InterPro" id="IPR009057">
    <property type="entry name" value="Homeodomain-like_sf"/>
</dbReference>
<proteinExistence type="predicted"/>
<name>A0A9W6YB23_9STRA</name>
<keyword evidence="3" id="KW-1185">Reference proteome</keyword>
<keyword evidence="1" id="KW-0812">Transmembrane</keyword>
<sequence>MTVSTDLRWRAIVLVYMYGIEMILVAHVLGVSAQSIERWHHRFKTNGNVLPNETKNKSPRWPPEAVRFVEGYIRTHPCFYLEELQQTVTEQFGGSLNSSTPTLCRLLRFDLNITRKVLTKRARESVPAEVEGFYRKLRPFYSGPDQLVFIDETSKDGRDSLRKYAWSRRNTPAIISMPFSRRERLSLLAAFDVTGFFLPGILHPVPLIGTPFMRYFAARSLHS</sequence>
<feature type="transmembrane region" description="Helical" evidence="1">
    <location>
        <begin position="12"/>
        <end position="33"/>
    </location>
</feature>
<dbReference type="EMBL" id="BSXT01004492">
    <property type="protein sequence ID" value="GMF58039.1"/>
    <property type="molecule type" value="Genomic_DNA"/>
</dbReference>
<dbReference type="Proteomes" id="UP001165121">
    <property type="component" value="Unassembled WGS sequence"/>
</dbReference>
<feature type="transmembrane region" description="Helical" evidence="1">
    <location>
        <begin position="185"/>
        <end position="205"/>
    </location>
</feature>
<reference evidence="2" key="1">
    <citation type="submission" date="2023-04" db="EMBL/GenBank/DDBJ databases">
        <title>Phytophthora fragariaefolia NBRC 109709.</title>
        <authorList>
            <person name="Ichikawa N."/>
            <person name="Sato H."/>
            <person name="Tonouchi N."/>
        </authorList>
    </citation>
    <scope>NUCLEOTIDE SEQUENCE</scope>
    <source>
        <strain evidence="2">NBRC 109709</strain>
    </source>
</reference>